<dbReference type="PANTHER" id="PTHR11108:SF1">
    <property type="entry name" value="FERROCHELATASE, MITOCHONDRIAL"/>
    <property type="match status" value="1"/>
</dbReference>
<evidence type="ECO:0000256" key="8">
    <source>
        <dbReference type="RuleBase" id="RU004185"/>
    </source>
</evidence>
<evidence type="ECO:0000313" key="10">
    <source>
        <dbReference type="Proteomes" id="UP001597326"/>
    </source>
</evidence>
<feature type="binding site" evidence="7">
    <location>
        <position position="58"/>
    </location>
    <ligand>
        <name>Fe-coproporphyrin III</name>
        <dbReference type="ChEBI" id="CHEBI:68438"/>
    </ligand>
</feature>
<dbReference type="Proteomes" id="UP001597326">
    <property type="component" value="Unassembled WGS sequence"/>
</dbReference>
<keyword evidence="10" id="KW-1185">Reference proteome</keyword>
<keyword evidence="2 7" id="KW-0408">Iron</keyword>
<keyword evidence="5 7" id="KW-0627">Porphyrin biosynthesis</keyword>
<evidence type="ECO:0000256" key="4">
    <source>
        <dbReference type="ARBA" id="ARBA00023239"/>
    </source>
</evidence>
<feature type="binding site" evidence="7">
    <location>
        <position position="267"/>
    </location>
    <ligand>
        <name>Fe(2+)</name>
        <dbReference type="ChEBI" id="CHEBI:29033"/>
    </ligand>
</feature>
<evidence type="ECO:0000256" key="3">
    <source>
        <dbReference type="ARBA" id="ARBA00023133"/>
    </source>
</evidence>
<keyword evidence="3 7" id="KW-0350">Heme biosynthesis</keyword>
<dbReference type="RefSeq" id="WP_343874744.1">
    <property type="nucleotide sequence ID" value="NZ_BAAAIX010000027.1"/>
</dbReference>
<evidence type="ECO:0000256" key="1">
    <source>
        <dbReference type="ARBA" id="ARBA00004744"/>
    </source>
</evidence>
<keyword evidence="7" id="KW-0963">Cytoplasm</keyword>
<dbReference type="CDD" id="cd00419">
    <property type="entry name" value="Ferrochelatase_C"/>
    <property type="match status" value="1"/>
</dbReference>
<evidence type="ECO:0000313" key="9">
    <source>
        <dbReference type="EMBL" id="MFD1890408.1"/>
    </source>
</evidence>
<sequence length="349" mass="38279">MSENTTDSHDAILLVSFGGPEKPDEVIDFLENVTRGSGIPRERLATVGEHYYLFGGRSPINDQNKALMAALEAELVSRGHQVPVYWGNRNWHPFIDEALDQLVADGRRQVLMLSTSAYPSYSGCRSYREALAESLARLPDPPQVERIGHYGLDDGFVAANAAALQAAAAQLPGARVVFVTHSIPTPMEDSAGPDGQAYTAWHREVAERVFARAGLEGEWDFAYCSRSGRPTDPWLEPDVNDHLEQLHEQGINSVVLAPIGFISDHMEVIYDLDTEARKTCERLGIEMVRAATAGTHEAFVRGLADRIEWAMGARGPEGLSEQGNQLGRARCGGEGCCRNLRRPETPAID</sequence>
<comment type="similarity">
    <text evidence="7 8">Belongs to the ferrochelatase family.</text>
</comment>
<dbReference type="Pfam" id="PF00762">
    <property type="entry name" value="Ferrochelatase"/>
    <property type="match status" value="1"/>
</dbReference>
<feature type="binding site" evidence="7">
    <location>
        <position position="127"/>
    </location>
    <ligand>
        <name>Fe-coproporphyrin III</name>
        <dbReference type="ChEBI" id="CHEBI:68438"/>
    </ligand>
</feature>
<comment type="caution">
    <text evidence="9">The sequence shown here is derived from an EMBL/GenBank/DDBJ whole genome shotgun (WGS) entry which is preliminary data.</text>
</comment>
<dbReference type="NCBIfam" id="TIGR00109">
    <property type="entry name" value="hemH"/>
    <property type="match status" value="1"/>
</dbReference>
<gene>
    <name evidence="9" type="primary">hemH</name>
    <name evidence="7" type="synonym">cpfC</name>
    <name evidence="9" type="ORF">ACFSCS_09490</name>
</gene>
<dbReference type="HAMAP" id="MF_00323">
    <property type="entry name" value="Ferrochelatase"/>
    <property type="match status" value="1"/>
</dbReference>
<name>A0ABW4RXT1_9ACTN</name>
<evidence type="ECO:0000256" key="2">
    <source>
        <dbReference type="ARBA" id="ARBA00023004"/>
    </source>
</evidence>
<comment type="function">
    <text evidence="7">Involved in coproporphyrin-dependent heme b biosynthesis. Catalyzes the insertion of ferrous iron into coproporphyrin III to form Fe-coproporphyrin III.</text>
</comment>
<keyword evidence="4 7" id="KW-0456">Lyase</keyword>
<comment type="catalytic activity">
    <reaction evidence="6">
        <text>Fe-coproporphyrin III + 2 H(+) = coproporphyrin III + Fe(2+)</text>
        <dbReference type="Rhea" id="RHEA:49572"/>
        <dbReference type="ChEBI" id="CHEBI:15378"/>
        <dbReference type="ChEBI" id="CHEBI:29033"/>
        <dbReference type="ChEBI" id="CHEBI:68438"/>
        <dbReference type="ChEBI" id="CHEBI:131725"/>
        <dbReference type="EC" id="4.99.1.9"/>
    </reaction>
    <physiologicalReaction direction="right-to-left" evidence="6">
        <dbReference type="Rhea" id="RHEA:49574"/>
    </physiologicalReaction>
</comment>
<feature type="binding site" evidence="7">
    <location>
        <position position="181"/>
    </location>
    <ligand>
        <name>Fe(2+)</name>
        <dbReference type="ChEBI" id="CHEBI:29033"/>
    </ligand>
</feature>
<accession>A0ABW4RXT1</accession>
<evidence type="ECO:0000256" key="7">
    <source>
        <dbReference type="HAMAP-Rule" id="MF_00323"/>
    </source>
</evidence>
<evidence type="ECO:0000256" key="6">
    <source>
        <dbReference type="ARBA" id="ARBA00024536"/>
    </source>
</evidence>
<comment type="pathway">
    <text evidence="1 7">Porphyrin-containing compound metabolism; protoheme biosynthesis.</text>
</comment>
<dbReference type="InterPro" id="IPR033659">
    <property type="entry name" value="Ferrochelatase_N"/>
</dbReference>
<dbReference type="InterPro" id="IPR001015">
    <property type="entry name" value="Ferrochelatase"/>
</dbReference>
<comment type="caution">
    <text evidence="7">Lacks conserved residue(s) required for the propagation of feature annotation.</text>
</comment>
<dbReference type="InterPro" id="IPR033644">
    <property type="entry name" value="Ferrochelatase_C"/>
</dbReference>
<dbReference type="Gene3D" id="3.40.50.1400">
    <property type="match status" value="2"/>
</dbReference>
<keyword evidence="7" id="KW-0479">Metal-binding</keyword>
<reference evidence="10" key="1">
    <citation type="journal article" date="2019" name="Int. J. Syst. Evol. Microbiol.">
        <title>The Global Catalogue of Microorganisms (GCM) 10K type strain sequencing project: providing services to taxonomists for standard genome sequencing and annotation.</title>
        <authorList>
            <consortium name="The Broad Institute Genomics Platform"/>
            <consortium name="The Broad Institute Genome Sequencing Center for Infectious Disease"/>
            <person name="Wu L."/>
            <person name="Ma J."/>
        </authorList>
    </citation>
    <scope>NUCLEOTIDE SEQUENCE [LARGE SCALE GENOMIC DNA]</scope>
    <source>
        <strain evidence="10">CAIM 431</strain>
    </source>
</reference>
<proteinExistence type="inferred from homology"/>
<protein>
    <recommendedName>
        <fullName evidence="7">Coproporphyrin III ferrochelatase</fullName>
        <ecNumber evidence="7">4.99.1.9</ecNumber>
    </recommendedName>
</protein>
<dbReference type="SUPFAM" id="SSF53800">
    <property type="entry name" value="Chelatase"/>
    <property type="match status" value="1"/>
</dbReference>
<dbReference type="EC" id="4.99.1.9" evidence="7"/>
<organism evidence="9 10">
    <name type="scientific">Luteococcus peritonei</name>
    <dbReference type="NCBI Taxonomy" id="88874"/>
    <lineage>
        <taxon>Bacteria</taxon>
        <taxon>Bacillati</taxon>
        <taxon>Actinomycetota</taxon>
        <taxon>Actinomycetes</taxon>
        <taxon>Propionibacteriales</taxon>
        <taxon>Propionibacteriaceae</taxon>
        <taxon>Luteococcus</taxon>
    </lineage>
</organism>
<dbReference type="EMBL" id="JBHUFZ010000019">
    <property type="protein sequence ID" value="MFD1890408.1"/>
    <property type="molecule type" value="Genomic_DNA"/>
</dbReference>
<comment type="subcellular location">
    <subcellularLocation>
        <location evidence="7">Cytoplasm</location>
    </subcellularLocation>
</comment>
<evidence type="ECO:0000256" key="5">
    <source>
        <dbReference type="ARBA" id="ARBA00023244"/>
    </source>
</evidence>
<dbReference type="PANTHER" id="PTHR11108">
    <property type="entry name" value="FERROCHELATASE"/>
    <property type="match status" value="1"/>
</dbReference>
<dbReference type="CDD" id="cd03411">
    <property type="entry name" value="Ferrochelatase_N"/>
    <property type="match status" value="1"/>
</dbReference>